<dbReference type="OrthoDB" id="2537769at2759"/>
<evidence type="ECO:0000313" key="2">
    <source>
        <dbReference type="EMBL" id="KXT08654.1"/>
    </source>
</evidence>
<dbReference type="PANTHER" id="PTHR36452">
    <property type="entry name" value="CHROMOSOME 12, WHOLE GENOME SHOTGUN SEQUENCE"/>
    <property type="match status" value="1"/>
</dbReference>
<sequence>MARRSQRISDTPAQLARHKRAASGSGLTGSEPKRSRQASKAANTTPTKSQYFQADDSQQDDTDEDTAGNSSDAQDLSESDFDDGKAPSEESPDDDDSDIEHEDSANGRYVKSRKSVASFRTKNDAGRKPGSSTGLEPGVEVIQKKPKARPAGKIAYANETIHPNTLLFLKDLNANNRREWLKINDPEFRQAEKDFHSFVEAMTEKLTEIDESIPELPVKDVVSDSNGYRTASKVTCLPSEPDLPHLPRCAILQRSHPVQGKSKFCPYFSVAWSRAGRKGNYAHYYVQIAPGNSLIGEYNVSCCPVALQCVLRIALHIEFTRVRYWPLLCSKVLFPKQRTVH</sequence>
<organism evidence="2 3">
    <name type="scientific">Pseudocercospora musae</name>
    <dbReference type="NCBI Taxonomy" id="113226"/>
    <lineage>
        <taxon>Eukaryota</taxon>
        <taxon>Fungi</taxon>
        <taxon>Dikarya</taxon>
        <taxon>Ascomycota</taxon>
        <taxon>Pezizomycotina</taxon>
        <taxon>Dothideomycetes</taxon>
        <taxon>Dothideomycetidae</taxon>
        <taxon>Mycosphaerellales</taxon>
        <taxon>Mycosphaerellaceae</taxon>
        <taxon>Pseudocercospora</taxon>
    </lineage>
</organism>
<dbReference type="Pfam" id="PF09365">
    <property type="entry name" value="DUF2461"/>
    <property type="match status" value="1"/>
</dbReference>
<feature type="compositionally biased region" description="Polar residues" evidence="1">
    <location>
        <begin position="38"/>
        <end position="52"/>
    </location>
</feature>
<dbReference type="Proteomes" id="UP000073492">
    <property type="component" value="Unassembled WGS sequence"/>
</dbReference>
<keyword evidence="3" id="KW-1185">Reference proteome</keyword>
<comment type="caution">
    <text evidence="2">The sequence shown here is derived from an EMBL/GenBank/DDBJ whole genome shotgun (WGS) entry which is preliminary data.</text>
</comment>
<feature type="region of interest" description="Disordered" evidence="1">
    <location>
        <begin position="1"/>
        <end position="137"/>
    </location>
</feature>
<feature type="compositionally biased region" description="Acidic residues" evidence="1">
    <location>
        <begin position="57"/>
        <end position="66"/>
    </location>
</feature>
<accession>A0A139I1S0</accession>
<reference evidence="2 3" key="1">
    <citation type="submission" date="2015-07" db="EMBL/GenBank/DDBJ databases">
        <title>Comparative genomics of the Sigatoka disease complex on banana suggests a link between parallel evolutionary changes in Pseudocercospora fijiensis and Pseudocercospora eumusae and increased virulence on the banana host.</title>
        <authorList>
            <person name="Chang T.-C."/>
            <person name="Salvucci A."/>
            <person name="Crous P.W."/>
            <person name="Stergiopoulos I."/>
        </authorList>
    </citation>
    <scope>NUCLEOTIDE SEQUENCE [LARGE SCALE GENOMIC DNA]</scope>
    <source>
        <strain evidence="2 3">CBS 116634</strain>
    </source>
</reference>
<dbReference type="EMBL" id="LFZO01000419">
    <property type="protein sequence ID" value="KXT08654.1"/>
    <property type="molecule type" value="Genomic_DNA"/>
</dbReference>
<dbReference type="AlphaFoldDB" id="A0A139I1S0"/>
<dbReference type="InterPro" id="IPR012808">
    <property type="entry name" value="CHP02453"/>
</dbReference>
<proteinExistence type="predicted"/>
<gene>
    <name evidence="2" type="ORF">AC579_9414</name>
</gene>
<protein>
    <submittedName>
        <fullName evidence="2">Uncharacterized protein</fullName>
    </submittedName>
</protein>
<dbReference type="PANTHER" id="PTHR36452:SF1">
    <property type="entry name" value="DUF2461 DOMAIN-CONTAINING PROTEIN"/>
    <property type="match status" value="1"/>
</dbReference>
<evidence type="ECO:0000313" key="3">
    <source>
        <dbReference type="Proteomes" id="UP000073492"/>
    </source>
</evidence>
<feature type="compositionally biased region" description="Acidic residues" evidence="1">
    <location>
        <begin position="90"/>
        <end position="101"/>
    </location>
</feature>
<evidence type="ECO:0000256" key="1">
    <source>
        <dbReference type="SAM" id="MobiDB-lite"/>
    </source>
</evidence>
<name>A0A139I1S0_9PEZI</name>
<dbReference type="STRING" id="113226.A0A139I1S0"/>